<comment type="caution">
    <text evidence="4">The sequence shown here is derived from an EMBL/GenBank/DDBJ whole genome shotgun (WGS) entry which is preliminary data.</text>
</comment>
<dbReference type="InterPro" id="IPR011032">
    <property type="entry name" value="GroES-like_sf"/>
</dbReference>
<dbReference type="Proteomes" id="UP000554235">
    <property type="component" value="Unassembled WGS sequence"/>
</dbReference>
<dbReference type="PANTHER" id="PTHR48106">
    <property type="entry name" value="QUINONE OXIDOREDUCTASE PIG3-RELATED"/>
    <property type="match status" value="1"/>
</dbReference>
<sequence length="258" mass="28290">MNLPSSPTTARRMARAWVINSYSGYKSLELVSVPVQEPGEGELPRFDFPACVGIEAAGIVEAIGEGVEGVIIGNRYCTLPHFYYDRGASRESLIIDARYITLAPEGRPAVERKGAAHVIVTDGSGAPIADQLLEITQGKGVDAAFDPIGAGLMDKYSPALAKDSRIYFYGTLDTKCPDLPLLDMFQKNVTFQPCSVFNYVENPAMKEHGVAFVNRHLAEGMIKPCIGRVFPMEQYKEAWDYLSGVRSSHGKVVIDVRR</sequence>
<keyword evidence="1" id="KW-0521">NADP</keyword>
<dbReference type="OrthoDB" id="3509362at2759"/>
<keyword evidence="5" id="KW-1185">Reference proteome</keyword>
<feature type="domain" description="Enoyl reductase (ER)" evidence="3">
    <location>
        <begin position="23"/>
        <end position="254"/>
    </location>
</feature>
<dbReference type="SMART" id="SM00829">
    <property type="entry name" value="PKS_ER"/>
    <property type="match status" value="1"/>
</dbReference>
<proteinExistence type="predicted"/>
<dbReference type="GO" id="GO:0016651">
    <property type="term" value="F:oxidoreductase activity, acting on NAD(P)H"/>
    <property type="evidence" value="ECO:0007669"/>
    <property type="project" value="TreeGrafter"/>
</dbReference>
<evidence type="ECO:0000259" key="3">
    <source>
        <dbReference type="SMART" id="SM00829"/>
    </source>
</evidence>
<dbReference type="Gene3D" id="3.90.180.10">
    <property type="entry name" value="Medium-chain alcohol dehydrogenases, catalytic domain"/>
    <property type="match status" value="2"/>
</dbReference>
<dbReference type="EMBL" id="JAADYS010000759">
    <property type="protein sequence ID" value="KAF4467366.1"/>
    <property type="molecule type" value="Genomic_DNA"/>
</dbReference>
<name>A0A8H4LE99_9HYPO</name>
<dbReference type="InterPro" id="IPR020843">
    <property type="entry name" value="ER"/>
</dbReference>
<dbReference type="AlphaFoldDB" id="A0A8H4LE99"/>
<organism evidence="4 5">
    <name type="scientific">Fusarium albosuccineum</name>
    <dbReference type="NCBI Taxonomy" id="1237068"/>
    <lineage>
        <taxon>Eukaryota</taxon>
        <taxon>Fungi</taxon>
        <taxon>Dikarya</taxon>
        <taxon>Ascomycota</taxon>
        <taxon>Pezizomycotina</taxon>
        <taxon>Sordariomycetes</taxon>
        <taxon>Hypocreomycetidae</taxon>
        <taxon>Hypocreales</taxon>
        <taxon>Nectriaceae</taxon>
        <taxon>Fusarium</taxon>
        <taxon>Fusarium decemcellulare species complex</taxon>
    </lineage>
</organism>
<keyword evidence="2" id="KW-0560">Oxidoreductase</keyword>
<dbReference type="PANTHER" id="PTHR48106:SF18">
    <property type="entry name" value="QUINONE OXIDOREDUCTASE PIG3"/>
    <property type="match status" value="1"/>
</dbReference>
<gene>
    <name evidence="4" type="ORF">FALBO_5764</name>
</gene>
<evidence type="ECO:0000256" key="1">
    <source>
        <dbReference type="ARBA" id="ARBA00022857"/>
    </source>
</evidence>
<reference evidence="4 5" key="1">
    <citation type="submission" date="2020-01" db="EMBL/GenBank/DDBJ databases">
        <title>Identification and distribution of gene clusters putatively required for synthesis of sphingolipid metabolism inhibitors in phylogenetically diverse species of the filamentous fungus Fusarium.</title>
        <authorList>
            <person name="Kim H.-S."/>
            <person name="Busman M."/>
            <person name="Brown D.W."/>
            <person name="Divon H."/>
            <person name="Uhlig S."/>
            <person name="Proctor R.H."/>
        </authorList>
    </citation>
    <scope>NUCLEOTIDE SEQUENCE [LARGE SCALE GENOMIC DNA]</scope>
    <source>
        <strain evidence="4 5">NRRL 20459</strain>
    </source>
</reference>
<evidence type="ECO:0000256" key="2">
    <source>
        <dbReference type="ARBA" id="ARBA00023002"/>
    </source>
</evidence>
<evidence type="ECO:0000313" key="5">
    <source>
        <dbReference type="Proteomes" id="UP000554235"/>
    </source>
</evidence>
<accession>A0A8H4LE99</accession>
<protein>
    <submittedName>
        <fullName evidence="4">Quinone oxidoreductase</fullName>
    </submittedName>
</protein>
<evidence type="ECO:0000313" key="4">
    <source>
        <dbReference type="EMBL" id="KAF4467366.1"/>
    </source>
</evidence>
<dbReference type="Gene3D" id="3.40.50.720">
    <property type="entry name" value="NAD(P)-binding Rossmann-like Domain"/>
    <property type="match status" value="1"/>
</dbReference>
<dbReference type="Pfam" id="PF13602">
    <property type="entry name" value="ADH_zinc_N_2"/>
    <property type="match status" value="1"/>
</dbReference>
<dbReference type="SUPFAM" id="SSF50129">
    <property type="entry name" value="GroES-like"/>
    <property type="match status" value="1"/>
</dbReference>
<dbReference type="InterPro" id="IPR036291">
    <property type="entry name" value="NAD(P)-bd_dom_sf"/>
</dbReference>
<dbReference type="GO" id="GO:0070402">
    <property type="term" value="F:NADPH binding"/>
    <property type="evidence" value="ECO:0007669"/>
    <property type="project" value="TreeGrafter"/>
</dbReference>
<dbReference type="SUPFAM" id="SSF51735">
    <property type="entry name" value="NAD(P)-binding Rossmann-fold domains"/>
    <property type="match status" value="1"/>
</dbReference>